<accession>A0A0J6HM99</accession>
<proteinExistence type="predicted"/>
<reference evidence="3" key="1">
    <citation type="submission" date="2016-10" db="EMBL/GenBank/DDBJ databases">
        <authorList>
            <person name="Varghese N."/>
            <person name="Submissions S."/>
        </authorList>
    </citation>
    <scope>NUCLEOTIDE SEQUENCE [LARGE SCALE GENOMIC DNA]</scope>
    <source>
        <strain evidence="3">BS3782</strain>
    </source>
</reference>
<dbReference type="Proteomes" id="UP000182814">
    <property type="component" value="Chromosome I"/>
</dbReference>
<reference evidence="2" key="2">
    <citation type="submission" date="2016-10" db="EMBL/GenBank/DDBJ databases">
        <authorList>
            <person name="de Groot N.N."/>
        </authorList>
    </citation>
    <scope>NUCLEOTIDE SEQUENCE [LARGE SCALE GENOMIC DNA]</scope>
    <source>
        <strain evidence="2">BS3782</strain>
    </source>
</reference>
<organism evidence="2 3">
    <name type="scientific">Pseudomonas lini</name>
    <dbReference type="NCBI Taxonomy" id="163011"/>
    <lineage>
        <taxon>Bacteria</taxon>
        <taxon>Pseudomonadati</taxon>
        <taxon>Pseudomonadota</taxon>
        <taxon>Gammaproteobacteria</taxon>
        <taxon>Pseudomonadales</taxon>
        <taxon>Pseudomonadaceae</taxon>
        <taxon>Pseudomonas</taxon>
    </lineage>
</organism>
<dbReference type="AlphaFoldDB" id="A0A0J6HM99"/>
<dbReference type="PATRIC" id="fig|163011.3.peg.1065"/>
<evidence type="ECO:0000313" key="1">
    <source>
        <dbReference type="EMBL" id="KAB0502751.1"/>
    </source>
</evidence>
<evidence type="ECO:0000313" key="2">
    <source>
        <dbReference type="EMBL" id="SDT23021.1"/>
    </source>
</evidence>
<dbReference type="Proteomes" id="UP000434925">
    <property type="component" value="Unassembled WGS sequence"/>
</dbReference>
<dbReference type="EMBL" id="VZPO01000007">
    <property type="protein sequence ID" value="KAB0502751.1"/>
    <property type="molecule type" value="Genomic_DNA"/>
</dbReference>
<evidence type="ECO:0000313" key="4">
    <source>
        <dbReference type="Proteomes" id="UP000434925"/>
    </source>
</evidence>
<name>A0A0J6HM99_9PSED</name>
<reference evidence="1 4" key="3">
    <citation type="submission" date="2019-09" db="EMBL/GenBank/DDBJ databases">
        <title>Draft genome sequences of 48 bacterial type strains from the CCUG.</title>
        <authorList>
            <person name="Tunovic T."/>
            <person name="Pineiro-Iglesias B."/>
            <person name="Unosson C."/>
            <person name="Inganas E."/>
            <person name="Ohlen M."/>
            <person name="Cardew S."/>
            <person name="Jensie-Markopoulos S."/>
            <person name="Salva-Serra F."/>
            <person name="Jaen-Luchoro D."/>
            <person name="Karlsson R."/>
            <person name="Svensson-Stadler L."/>
            <person name="Chun J."/>
            <person name="Moore E."/>
        </authorList>
    </citation>
    <scope>NUCLEOTIDE SEQUENCE [LARGE SCALE GENOMIC DNA]</scope>
    <source>
        <strain evidence="1 4">CCUG 51522</strain>
    </source>
</reference>
<keyword evidence="3" id="KW-1185">Reference proteome</keyword>
<sequence>MTITTEITVVSTAERITITTEGQLRGPAGRAGVQYNLSTWAYTQAFQAVTATRDANGAIVTAIIVWPDGVAGVFTTDVASTAFPGAIDAWHATYASTPSKTITQPAVTRDASGAVIAQPAITIS</sequence>
<gene>
    <name evidence="1" type="ORF">F7R14_19115</name>
    <name evidence="2" type="ORF">SAMN04490191_3576</name>
</gene>
<protein>
    <submittedName>
        <fullName evidence="2">Uncharacterized protein</fullName>
    </submittedName>
</protein>
<dbReference type="RefSeq" id="WP_048392663.1">
    <property type="nucleotide sequence ID" value="NZ_JYLB01000001.1"/>
</dbReference>
<dbReference type="EMBL" id="LT629746">
    <property type="protein sequence ID" value="SDT23021.1"/>
    <property type="molecule type" value="Genomic_DNA"/>
</dbReference>
<evidence type="ECO:0000313" key="3">
    <source>
        <dbReference type="Proteomes" id="UP000182814"/>
    </source>
</evidence>